<evidence type="ECO:0000256" key="1">
    <source>
        <dbReference type="SAM" id="MobiDB-lite"/>
    </source>
</evidence>
<evidence type="ECO:0000313" key="2">
    <source>
        <dbReference type="EMBL" id="KAJ3617620.1"/>
    </source>
</evidence>
<dbReference type="AlphaFoldDB" id="A0AA38LZK5"/>
<organism evidence="2 3">
    <name type="scientific">Zophobas morio</name>
    <dbReference type="NCBI Taxonomy" id="2755281"/>
    <lineage>
        <taxon>Eukaryota</taxon>
        <taxon>Metazoa</taxon>
        <taxon>Ecdysozoa</taxon>
        <taxon>Arthropoda</taxon>
        <taxon>Hexapoda</taxon>
        <taxon>Insecta</taxon>
        <taxon>Pterygota</taxon>
        <taxon>Neoptera</taxon>
        <taxon>Endopterygota</taxon>
        <taxon>Coleoptera</taxon>
        <taxon>Polyphaga</taxon>
        <taxon>Cucujiformia</taxon>
        <taxon>Tenebrionidae</taxon>
        <taxon>Zophobas</taxon>
    </lineage>
</organism>
<feature type="region of interest" description="Disordered" evidence="1">
    <location>
        <begin position="554"/>
        <end position="573"/>
    </location>
</feature>
<keyword evidence="3" id="KW-1185">Reference proteome</keyword>
<proteinExistence type="predicted"/>
<sequence length="877" mass="98414">MLKELSSLLENKLSKDISTNKSNAMSIYNRSDYDSNDYRIENLLKNSNLSLYDERCDRKYSAGLSSSGCNPLVTCSPNLDLVNNSTPYNHPPPIENEIIINKTACGRNDMDRKSHSITDLAIDKTKVFSFYPEKQLAQYSKERSDDSLCKGAVPENFRMKEVIKGLKRSRKHYAQYNRESSDDNDCKGIISENVSKMKIIKDLKCSHQRTSRYFNPLVPKRYKKCCCGKLKKSFFLKFSHRRTRKRKCSICYKCKRIFERHKRSRSAFVYWSRAEDAEGVYPHEKHCDISRALSNFSSNEYDSRSSRSSEEEYVGRYLTPFPIINMTNPKNCTSITNEKPAERAIEGIITDANKLEAEPHEFINDNNVTNISSNAVDIGCTTVIASSDNDFNLLCTVDRSDTMGNNHDFCSSLYHIGNITLKNARVKLSNNSSVEVNIKAKEHHNMNVDFNTKTLLDDNSSLGPYKLSVQSAEETLKSSAPLVSKDTSKKETAGVEIVNDTGAAALPRIKNSNIFEGHNGKEKESIMTSKNIINETNNNCCYVRIDRCEDNNTQNEVRKGSNSSGFDNNSNGTSNNKIDMNRCEVISNHYSNEIAFDGNGEEHNVGSVDNKCYSINATVTKNDYDLAANIKAVKKENYSINDIRIDSTEKNDNDDFTGNNNDSIINSKVIKVLASPRKCLLSELNNEEPGNFSCNIYHVNGAPYTDCPQSITSSVVESGPVITISTLSVDNSNSLTILTNENQKVSFSSLQILEQSLLSTECEPYSQNTTQNTLINNEEQLKLSNSSPSFSSQFDIPISQQEVLLPSREPLSVQLGELLSCNSALVSISSPPKQLAEDFVNRLSVSTTEIEQFFSSKKELSNIAEFNKIGTTILFLY</sequence>
<protein>
    <submittedName>
        <fullName evidence="2">Uncharacterized protein</fullName>
    </submittedName>
</protein>
<name>A0AA38LZK5_9CUCU</name>
<gene>
    <name evidence="2" type="ORF">Zmor_008811</name>
</gene>
<feature type="compositionally biased region" description="Low complexity" evidence="1">
    <location>
        <begin position="560"/>
        <end position="573"/>
    </location>
</feature>
<dbReference type="Proteomes" id="UP001168821">
    <property type="component" value="Unassembled WGS sequence"/>
</dbReference>
<comment type="caution">
    <text evidence="2">The sequence shown here is derived from an EMBL/GenBank/DDBJ whole genome shotgun (WGS) entry which is preliminary data.</text>
</comment>
<evidence type="ECO:0000313" key="3">
    <source>
        <dbReference type="Proteomes" id="UP001168821"/>
    </source>
</evidence>
<reference evidence="2" key="1">
    <citation type="journal article" date="2023" name="G3 (Bethesda)">
        <title>Whole genome assemblies of Zophobas morio and Tenebrio molitor.</title>
        <authorList>
            <person name="Kaur S."/>
            <person name="Stinson S.A."/>
            <person name="diCenzo G.C."/>
        </authorList>
    </citation>
    <scope>NUCLEOTIDE SEQUENCE</scope>
    <source>
        <strain evidence="2">QUZm001</strain>
    </source>
</reference>
<dbReference type="EMBL" id="JALNTZ010002441">
    <property type="protein sequence ID" value="KAJ3617620.1"/>
    <property type="molecule type" value="Genomic_DNA"/>
</dbReference>
<accession>A0AA38LZK5</accession>